<keyword evidence="2" id="KW-1185">Reference proteome</keyword>
<evidence type="ECO:0000313" key="1">
    <source>
        <dbReference type="EMBL" id="CAG5076362.1"/>
    </source>
</evidence>
<organism evidence="1 2">
    <name type="scientific">Cotesia congregata</name>
    <name type="common">Parasitoid wasp</name>
    <name type="synonym">Apanteles congregatus</name>
    <dbReference type="NCBI Taxonomy" id="51543"/>
    <lineage>
        <taxon>Eukaryota</taxon>
        <taxon>Metazoa</taxon>
        <taxon>Ecdysozoa</taxon>
        <taxon>Arthropoda</taxon>
        <taxon>Hexapoda</taxon>
        <taxon>Insecta</taxon>
        <taxon>Pterygota</taxon>
        <taxon>Neoptera</taxon>
        <taxon>Endopterygota</taxon>
        <taxon>Hymenoptera</taxon>
        <taxon>Apocrita</taxon>
        <taxon>Ichneumonoidea</taxon>
        <taxon>Braconidae</taxon>
        <taxon>Microgastrinae</taxon>
        <taxon>Cotesia</taxon>
    </lineage>
</organism>
<comment type="caution">
    <text evidence="1">The sequence shown here is derived from an EMBL/GenBank/DDBJ whole genome shotgun (WGS) entry which is preliminary data.</text>
</comment>
<dbReference type="Proteomes" id="UP000786811">
    <property type="component" value="Unassembled WGS sequence"/>
</dbReference>
<dbReference type="PANTHER" id="PTHR47890:SF1">
    <property type="entry name" value="LD24308P"/>
    <property type="match status" value="1"/>
</dbReference>
<dbReference type="PANTHER" id="PTHR47890">
    <property type="entry name" value="LD24308P"/>
    <property type="match status" value="1"/>
</dbReference>
<dbReference type="EMBL" id="CAJNRD030001117">
    <property type="protein sequence ID" value="CAG5076362.1"/>
    <property type="molecule type" value="Genomic_DNA"/>
</dbReference>
<accession>A0A8J2H455</accession>
<dbReference type="OrthoDB" id="7690925at2759"/>
<reference evidence="1" key="1">
    <citation type="submission" date="2021-04" db="EMBL/GenBank/DDBJ databases">
        <authorList>
            <person name="Chebbi M.A.C M."/>
        </authorList>
    </citation>
    <scope>NUCLEOTIDE SEQUENCE</scope>
</reference>
<sequence>MMIHVQVEEGKLLPAGQIEESSLHLKELEDFKNLKKGDEGRFVKINGDDQENLEHGTDYQFIHFDHRDVNLDNVNSPPGYVVTGLKMSQDPETSKAIQLDLYITPFNFSKGLLTPTDDKLSKWLTHKDMPGHDRPFIERVCEAY</sequence>
<proteinExistence type="predicted"/>
<evidence type="ECO:0000313" key="2">
    <source>
        <dbReference type="Proteomes" id="UP000786811"/>
    </source>
</evidence>
<name>A0A8J2H455_COTCN</name>
<gene>
    <name evidence="1" type="ORF">HICCMSTLAB_LOCUS2163</name>
</gene>
<dbReference type="AlphaFoldDB" id="A0A8J2H455"/>
<protein>
    <submittedName>
        <fullName evidence="1">Uncharacterized protein</fullName>
    </submittedName>
</protein>